<keyword evidence="3" id="KW-1185">Reference proteome</keyword>
<dbReference type="AlphaFoldDB" id="A0AAQ3X051"/>
<proteinExistence type="predicted"/>
<dbReference type="Proteomes" id="UP001341281">
    <property type="component" value="Chromosome 06"/>
</dbReference>
<gene>
    <name evidence="2" type="ORF">U9M48_027493</name>
</gene>
<feature type="non-terminal residue" evidence="2">
    <location>
        <position position="1"/>
    </location>
</feature>
<organism evidence="2 3">
    <name type="scientific">Paspalum notatum var. saurae</name>
    <dbReference type="NCBI Taxonomy" id="547442"/>
    <lineage>
        <taxon>Eukaryota</taxon>
        <taxon>Viridiplantae</taxon>
        <taxon>Streptophyta</taxon>
        <taxon>Embryophyta</taxon>
        <taxon>Tracheophyta</taxon>
        <taxon>Spermatophyta</taxon>
        <taxon>Magnoliopsida</taxon>
        <taxon>Liliopsida</taxon>
        <taxon>Poales</taxon>
        <taxon>Poaceae</taxon>
        <taxon>PACMAD clade</taxon>
        <taxon>Panicoideae</taxon>
        <taxon>Andropogonodae</taxon>
        <taxon>Paspaleae</taxon>
        <taxon>Paspalinae</taxon>
        <taxon>Paspalum</taxon>
    </lineage>
</organism>
<sequence>HGQPIYVVSLVFSLVSFLRSRSALVEPAATGCVTSSPAVSAARWPWHLTDSTNLYSDSAPFGPRAAATAACTSAAATPSLWWWRSLFFGGRVETAVHMRAFCMSSLRTDLLDDRAQHPHLEFRSREVRSKKVAIRRMLE</sequence>
<feature type="chain" id="PRO_5042830825" evidence="1">
    <location>
        <begin position="24"/>
        <end position="139"/>
    </location>
</feature>
<evidence type="ECO:0000313" key="3">
    <source>
        <dbReference type="Proteomes" id="UP001341281"/>
    </source>
</evidence>
<feature type="signal peptide" evidence="1">
    <location>
        <begin position="1"/>
        <end position="23"/>
    </location>
</feature>
<evidence type="ECO:0000313" key="2">
    <source>
        <dbReference type="EMBL" id="WVZ79971.1"/>
    </source>
</evidence>
<name>A0AAQ3X051_PASNO</name>
<accession>A0AAQ3X051</accession>
<reference evidence="2 3" key="1">
    <citation type="submission" date="2024-02" db="EMBL/GenBank/DDBJ databases">
        <title>High-quality chromosome-scale genome assembly of Pensacola bahiagrass (Paspalum notatum Flugge var. saurae).</title>
        <authorList>
            <person name="Vega J.M."/>
            <person name="Podio M."/>
            <person name="Orjuela J."/>
            <person name="Siena L.A."/>
            <person name="Pessino S.C."/>
            <person name="Combes M.C."/>
            <person name="Mariac C."/>
            <person name="Albertini E."/>
            <person name="Pupilli F."/>
            <person name="Ortiz J.P.A."/>
            <person name="Leblanc O."/>
        </authorList>
    </citation>
    <scope>NUCLEOTIDE SEQUENCE [LARGE SCALE GENOMIC DNA]</scope>
    <source>
        <strain evidence="2">R1</strain>
        <tissue evidence="2">Leaf</tissue>
    </source>
</reference>
<protein>
    <submittedName>
        <fullName evidence="2">Uncharacterized protein</fullName>
    </submittedName>
</protein>
<dbReference type="EMBL" id="CP144750">
    <property type="protein sequence ID" value="WVZ79971.1"/>
    <property type="molecule type" value="Genomic_DNA"/>
</dbReference>
<keyword evidence="1" id="KW-0732">Signal</keyword>
<evidence type="ECO:0000256" key="1">
    <source>
        <dbReference type="SAM" id="SignalP"/>
    </source>
</evidence>